<dbReference type="EMBL" id="KV424030">
    <property type="protein sequence ID" value="KZT53750.1"/>
    <property type="molecule type" value="Genomic_DNA"/>
</dbReference>
<dbReference type="InterPro" id="IPR039867">
    <property type="entry name" value="Furry/Tao3/Mor2"/>
</dbReference>
<proteinExistence type="predicted"/>
<dbReference type="OrthoDB" id="6287725at2759"/>
<dbReference type="GO" id="GO:0000902">
    <property type="term" value="P:cell morphogenesis"/>
    <property type="evidence" value="ECO:0007669"/>
    <property type="project" value="InterPro"/>
</dbReference>
<reference evidence="5 6" key="1">
    <citation type="journal article" date="2016" name="Mol. Biol. Evol.">
        <title>Comparative Genomics of Early-Diverging Mushroom-Forming Fungi Provides Insights into the Origins of Lignocellulose Decay Capabilities.</title>
        <authorList>
            <person name="Nagy L.G."/>
            <person name="Riley R."/>
            <person name="Tritt A."/>
            <person name="Adam C."/>
            <person name="Daum C."/>
            <person name="Floudas D."/>
            <person name="Sun H."/>
            <person name="Yadav J.S."/>
            <person name="Pangilinan J."/>
            <person name="Larsson K.H."/>
            <person name="Matsuura K."/>
            <person name="Barry K."/>
            <person name="Labutti K."/>
            <person name="Kuo R."/>
            <person name="Ohm R.A."/>
            <person name="Bhattacharya S.S."/>
            <person name="Shirouzu T."/>
            <person name="Yoshinaga Y."/>
            <person name="Martin F.M."/>
            <person name="Grigoriev I.V."/>
            <person name="Hibbett D.S."/>
        </authorList>
    </citation>
    <scope>NUCLEOTIDE SEQUENCE [LARGE SCALE GENOMIC DNA]</scope>
    <source>
        <strain evidence="5 6">HHB12733</strain>
    </source>
</reference>
<keyword evidence="6" id="KW-1185">Reference proteome</keyword>
<feature type="compositionally biased region" description="Low complexity" evidence="1">
    <location>
        <begin position="199"/>
        <end position="234"/>
    </location>
</feature>
<feature type="domain" description="Cell morphogenesis protein N-terminal" evidence="2">
    <location>
        <begin position="403"/>
        <end position="956"/>
    </location>
</feature>
<feature type="compositionally biased region" description="Basic and acidic residues" evidence="1">
    <location>
        <begin position="155"/>
        <end position="168"/>
    </location>
</feature>
<dbReference type="FunCoup" id="A0A165DXL5">
    <property type="interactions" value="222"/>
</dbReference>
<feature type="region of interest" description="Disordered" evidence="1">
    <location>
        <begin position="1"/>
        <end position="127"/>
    </location>
</feature>
<dbReference type="InterPro" id="IPR029473">
    <property type="entry name" value="MOR2-PAG1_mid"/>
</dbReference>
<dbReference type="SUPFAM" id="SSF48371">
    <property type="entry name" value="ARM repeat"/>
    <property type="match status" value="1"/>
</dbReference>
<accession>A0A165DXL5</accession>
<feature type="domain" description="Cell morphogenesis protein C-terminal" evidence="3">
    <location>
        <begin position="1940"/>
        <end position="2188"/>
    </location>
</feature>
<dbReference type="PANTHER" id="PTHR12295">
    <property type="entry name" value="FURRY-RELATED"/>
    <property type="match status" value="1"/>
</dbReference>
<evidence type="ECO:0000259" key="4">
    <source>
        <dbReference type="Pfam" id="PF14228"/>
    </source>
</evidence>
<dbReference type="Pfam" id="PF14228">
    <property type="entry name" value="MOR2-PAG1_mid"/>
    <property type="match status" value="2"/>
</dbReference>
<organism evidence="5 6">
    <name type="scientific">Calocera cornea HHB12733</name>
    <dbReference type="NCBI Taxonomy" id="1353952"/>
    <lineage>
        <taxon>Eukaryota</taxon>
        <taxon>Fungi</taxon>
        <taxon>Dikarya</taxon>
        <taxon>Basidiomycota</taxon>
        <taxon>Agaricomycotina</taxon>
        <taxon>Dacrymycetes</taxon>
        <taxon>Dacrymycetales</taxon>
        <taxon>Dacrymycetaceae</taxon>
        <taxon>Calocera</taxon>
    </lineage>
</organism>
<feature type="region of interest" description="Disordered" evidence="1">
    <location>
        <begin position="142"/>
        <end position="236"/>
    </location>
</feature>
<feature type="compositionally biased region" description="Low complexity" evidence="1">
    <location>
        <begin position="103"/>
        <end position="126"/>
    </location>
</feature>
<protein>
    <recommendedName>
        <fullName evidence="7">Cell morphogenesis protein</fullName>
    </recommendedName>
</protein>
<feature type="compositionally biased region" description="Polar residues" evidence="1">
    <location>
        <begin position="177"/>
        <end position="192"/>
    </location>
</feature>
<dbReference type="Proteomes" id="UP000076842">
    <property type="component" value="Unassembled WGS sequence"/>
</dbReference>
<dbReference type="GO" id="GO:0030427">
    <property type="term" value="C:site of polarized growth"/>
    <property type="evidence" value="ECO:0007669"/>
    <property type="project" value="TreeGrafter"/>
</dbReference>
<evidence type="ECO:0000259" key="3">
    <source>
        <dbReference type="Pfam" id="PF14225"/>
    </source>
</evidence>
<feature type="domain" description="Cell morphogenesis central region" evidence="4">
    <location>
        <begin position="1436"/>
        <end position="1660"/>
    </location>
</feature>
<sequence>MSTSEPFQIEIPSFDEDEDLSNVITPMPHGHTRPYFDPDSRIPSTGGFQAPPSAGGADDSPSGPSQHFINRHARGNSTSSETSIMSSSLRSNKPSFSRGPGGHSSSNSVATTATTATSHTVVKKSSFGALRAAMKSVRAFAEAADRVPPVPSLNVHREKSAEGKDTYPELRNPFAKPSSTPARAQSPALSMKSNKKRPTLSTSRSRPSQQSTSHTTTTSASASTSSTRNPSSASNWGLTHSAASSWAYDSDFSDMGREVPPVPKLPRSVAGPRVQTVGVDEAVGLGAAVVENEPKTPGELALHVVFTQFVAKVEEKIRKVLDLNLDKDPSVASVFGAKVDPSLDALFVSLGHIAQRHANSVIEALMRWRKTQREAVAQEQVEKVLSTSAKIRTYPEARQILNHRKHLASIYVFSRALLVLIRTMGKDSMGEALAIHLENTIFNEYRDLDPRALAQSSNWKSVAALYAEVLGAMADTRFQSVTDHFLDAFGTLGNEQGQPETDQRYDHLLKGLKHIKIKVWPPEAFEEGAEFMDAFAGHFANVHGFTVKSAFAEALTAMMHPIRKTAGAEVNHPLWSKAMQSIYPRAFAMIAKPRYWQSAFPLTITSVCLAPTEYFLKHWMPCFDLCTAKLKDKAVRVFALNGISRLLWTYLYRGNEPASTTLRALEGCIKSITPPNRPLQLTPEEPLDLFVYIIQLTCSRHFEFGRDLIMDFLNDPSITGTAQTGSTSLPAPEKMTIALRSSISALRGMESDTPPAWPVTSDFSLWVITEELPAWSGVLSEQTLAKPGIRDFVDRLSPLIMKITTACGRLVGGMYISDDSFSYSRQAPSYEERENLVVRQNGSRMVAYRKDLAPHMDLLRACYETLPTLWHRNTKLSSTIGRLVDAVAHVNPLIGQAASEALQRFASTPGDDTSVVLHVTRWLFASEAILQSDPVVDLMCEHQPMLELWLLLVTTWAERTLSAVQNSLDEVPSPKPDGSSQLIGQVDAGCLFLICSAKLQVRDLALKVLRIIASMPDKYQPDTALHSGPFRLIDALQGTIGQAEYLRESDRSLTLVDQDRLNKWLGGGQQRNLVKLLQDDNADRFLWRIVFPPFLRVCLEKRPYLVSSFRATLAAAVTRTHPVVSSHAGISTKTAMATMKSPFGQVSLNESAQASVQWVSWVLALSSTAIPTDTGTSPRDHARHGSEPIPLQERILTNRGLIRLLLPYLDADTRTLREGTVYALGCVHPKSLHAVLEDAGSVVRNVHIEAYAALSQKRSMQRSRDQDRLHTSVMHVFQLTSDWAKRLEGSEQILELMITFYRGSLAFFRDAVARQDHELLSLQKHFCGLIEQLFDIWYGGNLSTKPDPDSLVRMYIWCKDWCDFVYPSQHSDAHLVRARSESATRAIAAITSHSALFDLSPTLNKGLPNLTPPTYADVFRWIERTLPLNSLTARNSAKTALENICRHSMLREDMTSTLITFCLPSSRDPAVAAIFFDIVSDRLLDNPKLLPTSRLLFLCLSNLTHPDISCRRKSLGCLEILLRDCEHPITLSAFRSAVEVVPEGSHVQAQRAVAGTVASALPELSMAFLAECASRFSQGYSDGGNSMLIILEPWMEHIDLTVQENGDKATPTRAVMHLIAISAVHLLANFAIEVRALWQRLTCGRFPANYRAMLDICATHALRCGREDFIRIVQAGISALSMTPIAVDAFNFLCARITVQTIALTKLEEPLEITTDTESELDGLFPPSDDTVKMSSGQVSCLFLSDLALTDASEVASQLPLLLHALLNLVDHEQALVRIDAHMLLLRILRLCTLRETGLSDTRGRLQDIEELLRRDTAHFAWVSADRISRPDGRVLITTLCEDIIKLLDPTLPTLRHDWSVVALEWSISTSKRHVALRSLQILCILRFDLNYYNLEQLLGRLSNIVSDHVDQGNEVSGELIKDLTTLASSVTINQLLNYPELLWTGIACLTSTVKQEFRYGVEMLDSLFRVLETAELDGLFACLAARPESWTGPDLSLFQLLSPGLRSSFTSDVTFLLFDRLASNPEWPFFEGDDLHSVIAVSMPRFLESMAKGPEGDQQIKTYALKLSVIAERFEWPGVVRVLTSFAKDRFRTKEDFIRQMIGCLRERIPGGGWLETITLLLGLVFNSGKEIRVNTMALLKQLFSMPDIRGQLKLFGSEHLTPLLRLLGTDLASEALEVLDEPMSVAGGLPARQVVRMSLINGPSLRKQEDRPSGVIFGVPDDSGWCVPQPDSARMTCAQNIHALYDICAHKYIEIARLSGVDLDRQDNLNDPARYGRPESVSGYNDEGEEASFGDLVTTLHDLSNYFEEELDGDDTLPSSSSMNSMHDAESRVAAILSQSLHPSRSDKTPTAPLNGNEPYRGQLGDPPTPFLGLFSMASPMDPGPSDFDQAQHETEIEGYFAGLPRGRLGHQASFSWDSDPPAESDMDAASVFGVDDGQEYLSHYYTSRE</sequence>
<evidence type="ECO:0000313" key="5">
    <source>
        <dbReference type="EMBL" id="KZT53750.1"/>
    </source>
</evidence>
<dbReference type="STRING" id="1353952.A0A165DXL5"/>
<evidence type="ECO:0008006" key="7">
    <source>
        <dbReference type="Google" id="ProtNLM"/>
    </source>
</evidence>
<name>A0A165DXL5_9BASI</name>
<dbReference type="InterPro" id="IPR025481">
    <property type="entry name" value="Cell_Morphogen_C"/>
</dbReference>
<evidence type="ECO:0000259" key="2">
    <source>
        <dbReference type="Pfam" id="PF14222"/>
    </source>
</evidence>
<feature type="region of interest" description="Disordered" evidence="1">
    <location>
        <begin position="2341"/>
        <end position="2361"/>
    </location>
</feature>
<feature type="domain" description="Cell morphogenesis central region" evidence="4">
    <location>
        <begin position="1734"/>
        <end position="1890"/>
    </location>
</feature>
<gene>
    <name evidence="5" type="ORF">CALCODRAFT_40020</name>
</gene>
<evidence type="ECO:0000256" key="1">
    <source>
        <dbReference type="SAM" id="MobiDB-lite"/>
    </source>
</evidence>
<dbReference type="InterPro" id="IPR016024">
    <property type="entry name" value="ARM-type_fold"/>
</dbReference>
<dbReference type="Pfam" id="PF14225">
    <property type="entry name" value="MOR2-PAG1_C"/>
    <property type="match status" value="1"/>
</dbReference>
<evidence type="ECO:0000313" key="6">
    <source>
        <dbReference type="Proteomes" id="UP000076842"/>
    </source>
</evidence>
<dbReference type="InParanoid" id="A0A165DXL5"/>
<feature type="compositionally biased region" description="Low complexity" evidence="1">
    <location>
        <begin position="77"/>
        <end position="91"/>
    </location>
</feature>
<dbReference type="InterPro" id="IPR025614">
    <property type="entry name" value="Cell_morpho_N"/>
</dbReference>
<dbReference type="GO" id="GO:0005938">
    <property type="term" value="C:cell cortex"/>
    <property type="evidence" value="ECO:0007669"/>
    <property type="project" value="TreeGrafter"/>
</dbReference>
<dbReference type="Pfam" id="PF14222">
    <property type="entry name" value="MOR2-PAG1_N"/>
    <property type="match status" value="1"/>
</dbReference>
<dbReference type="PANTHER" id="PTHR12295:SF30">
    <property type="entry name" value="PROTEIN FURRY"/>
    <property type="match status" value="1"/>
</dbReference>
<feature type="region of interest" description="Disordered" evidence="1">
    <location>
        <begin position="2271"/>
        <end position="2292"/>
    </location>
</feature>